<accession>A0A6G8II70</accession>
<dbReference type="PANTHER" id="PTHR10625:SF17">
    <property type="entry name" value="HISTONE DEACETYLASE 8"/>
    <property type="match status" value="1"/>
</dbReference>
<organism evidence="7 8">
    <name type="scientific">Hydrogenophaga crocea</name>
    <dbReference type="NCBI Taxonomy" id="2716225"/>
    <lineage>
        <taxon>Bacteria</taxon>
        <taxon>Pseudomonadati</taxon>
        <taxon>Pseudomonadota</taxon>
        <taxon>Betaproteobacteria</taxon>
        <taxon>Burkholderiales</taxon>
        <taxon>Comamonadaceae</taxon>
        <taxon>Hydrogenophaga</taxon>
    </lineage>
</organism>
<evidence type="ECO:0000256" key="3">
    <source>
        <dbReference type="ARBA" id="ARBA00022723"/>
    </source>
</evidence>
<comment type="similarity">
    <text evidence="2">Belongs to the histone deacetylase family.</text>
</comment>
<keyword evidence="5" id="KW-0862">Zinc</keyword>
<reference evidence="7 8" key="1">
    <citation type="submission" date="2020-03" db="EMBL/GenBank/DDBJ databases">
        <title>Hydrogenophaga sp. nov. isolated from cyanobacterial mat.</title>
        <authorList>
            <person name="Thorat V."/>
            <person name="Kirdat K."/>
            <person name="Tiwarekar B."/>
            <person name="Costa E.D."/>
            <person name="Yadav A."/>
        </authorList>
    </citation>
    <scope>NUCLEOTIDE SEQUENCE [LARGE SCALE GENOMIC DNA]</scope>
    <source>
        <strain evidence="7 8">BA0156</strain>
    </source>
</reference>
<evidence type="ECO:0000256" key="5">
    <source>
        <dbReference type="ARBA" id="ARBA00022833"/>
    </source>
</evidence>
<dbReference type="InterPro" id="IPR023801">
    <property type="entry name" value="His_deacetylse_dom"/>
</dbReference>
<comment type="cofactor">
    <cofactor evidence="1">
        <name>Zn(2+)</name>
        <dbReference type="ChEBI" id="CHEBI:29105"/>
    </cofactor>
</comment>
<evidence type="ECO:0000259" key="6">
    <source>
        <dbReference type="Pfam" id="PF00850"/>
    </source>
</evidence>
<evidence type="ECO:0000256" key="2">
    <source>
        <dbReference type="ARBA" id="ARBA00005947"/>
    </source>
</evidence>
<dbReference type="EMBL" id="CP049989">
    <property type="protein sequence ID" value="QIM52789.1"/>
    <property type="molecule type" value="Genomic_DNA"/>
</dbReference>
<sequence length="353" mass="37615">MLTLINPHHAEHAGRQEMFRGRLVDCHEVPDRLHFVRDELQRRAIGPQRPPEVGDAVLDAALARVHEPRYLHFLANAWDDWVALDPANAQRDALPSVWPLPQAHAFRHDRSPLNAAARLGLFAFDSGTPLMAGTWRAARAGAACALAAAHAVLAGERSAFALTRPPGHHAGPGFYGGYCFLNNAAIAAQALRDGGHARVAVLDVDYHHGNGTQTIFYERADVLTLSLHGDPHTEYPFFLGHADETGAGAGEGFNRNWPLPRGTGTAAWRAALDEALQAVAGFGATALVVPLGLDTYEGDPISGFKLRSGDYPAIGAALAALGLPTVFTFEGGYAVAEVGVNAANLLEGFERAA</sequence>
<evidence type="ECO:0000313" key="7">
    <source>
        <dbReference type="EMBL" id="QIM52789.1"/>
    </source>
</evidence>
<dbReference type="Pfam" id="PF00850">
    <property type="entry name" value="Hist_deacetyl"/>
    <property type="match status" value="1"/>
</dbReference>
<keyword evidence="4" id="KW-0378">Hydrolase</keyword>
<dbReference type="KEGG" id="hcz:G9Q37_11850"/>
<evidence type="ECO:0000256" key="4">
    <source>
        <dbReference type="ARBA" id="ARBA00022801"/>
    </source>
</evidence>
<evidence type="ECO:0000256" key="1">
    <source>
        <dbReference type="ARBA" id="ARBA00001947"/>
    </source>
</evidence>
<feature type="domain" description="Histone deacetylase" evidence="6">
    <location>
        <begin position="28"/>
        <end position="347"/>
    </location>
</feature>
<dbReference type="RefSeq" id="WP_166227391.1">
    <property type="nucleotide sequence ID" value="NZ_CP049989.1"/>
</dbReference>
<dbReference type="GO" id="GO:0004407">
    <property type="term" value="F:histone deacetylase activity"/>
    <property type="evidence" value="ECO:0007669"/>
    <property type="project" value="TreeGrafter"/>
</dbReference>
<keyword evidence="3" id="KW-0479">Metal-binding</keyword>
<dbReference type="Gene3D" id="3.40.800.20">
    <property type="entry name" value="Histone deacetylase domain"/>
    <property type="match status" value="1"/>
</dbReference>
<dbReference type="SUPFAM" id="SSF52768">
    <property type="entry name" value="Arginase/deacetylase"/>
    <property type="match status" value="1"/>
</dbReference>
<proteinExistence type="inferred from homology"/>
<keyword evidence="8" id="KW-1185">Reference proteome</keyword>
<dbReference type="GO" id="GO:0046872">
    <property type="term" value="F:metal ion binding"/>
    <property type="evidence" value="ECO:0007669"/>
    <property type="project" value="UniProtKB-KW"/>
</dbReference>
<dbReference type="GO" id="GO:0016787">
    <property type="term" value="F:hydrolase activity"/>
    <property type="evidence" value="ECO:0007669"/>
    <property type="project" value="UniProtKB-KW"/>
</dbReference>
<dbReference type="CDD" id="cd10001">
    <property type="entry name" value="HDAC_classII_APAH"/>
    <property type="match status" value="1"/>
</dbReference>
<gene>
    <name evidence="7" type="ORF">G9Q37_11850</name>
</gene>
<dbReference type="GO" id="GO:0040029">
    <property type="term" value="P:epigenetic regulation of gene expression"/>
    <property type="evidence" value="ECO:0007669"/>
    <property type="project" value="TreeGrafter"/>
</dbReference>
<dbReference type="PANTHER" id="PTHR10625">
    <property type="entry name" value="HISTONE DEACETYLASE HDAC1-RELATED"/>
    <property type="match status" value="1"/>
</dbReference>
<evidence type="ECO:0000313" key="8">
    <source>
        <dbReference type="Proteomes" id="UP000503162"/>
    </source>
</evidence>
<dbReference type="PRINTS" id="PR01270">
    <property type="entry name" value="HDASUPER"/>
</dbReference>
<dbReference type="InterPro" id="IPR037138">
    <property type="entry name" value="His_deacetylse_dom_sf"/>
</dbReference>
<dbReference type="Proteomes" id="UP000503162">
    <property type="component" value="Chromosome"/>
</dbReference>
<dbReference type="AlphaFoldDB" id="A0A6G8II70"/>
<name>A0A6G8II70_9BURK</name>
<dbReference type="InterPro" id="IPR023696">
    <property type="entry name" value="Ureohydrolase_dom_sf"/>
</dbReference>
<protein>
    <submittedName>
        <fullName evidence="7">Histone deacetylase family protein</fullName>
    </submittedName>
</protein>
<dbReference type="InterPro" id="IPR000286">
    <property type="entry name" value="HDACs"/>
</dbReference>